<dbReference type="HOGENOM" id="CLU_1202577_0_0_2"/>
<dbReference type="KEGG" id="ave:Arcve_1782"/>
<evidence type="ECO:0000313" key="3">
    <source>
        <dbReference type="Proteomes" id="UP000008136"/>
    </source>
</evidence>
<feature type="transmembrane region" description="Helical" evidence="1">
    <location>
        <begin position="177"/>
        <end position="198"/>
    </location>
</feature>
<keyword evidence="1" id="KW-0812">Transmembrane</keyword>
<gene>
    <name evidence="2" type="ordered locus">Arcve_1782</name>
</gene>
<feature type="transmembrane region" description="Helical" evidence="1">
    <location>
        <begin position="210"/>
        <end position="229"/>
    </location>
</feature>
<evidence type="ECO:0000256" key="1">
    <source>
        <dbReference type="SAM" id="Phobius"/>
    </source>
</evidence>
<feature type="transmembrane region" description="Helical" evidence="1">
    <location>
        <begin position="71"/>
        <end position="94"/>
    </location>
</feature>
<keyword evidence="1" id="KW-1133">Transmembrane helix</keyword>
<keyword evidence="3" id="KW-1185">Reference proteome</keyword>
<reference evidence="2 3" key="1">
    <citation type="submission" date="2011-03" db="EMBL/GenBank/DDBJ databases">
        <title>The complete genome of Archaeoglobus veneficus SNP6.</title>
        <authorList>
            <consortium name="US DOE Joint Genome Institute (JGI-PGF)"/>
            <person name="Lucas S."/>
            <person name="Copeland A."/>
            <person name="Lapidus A."/>
            <person name="Bruce D."/>
            <person name="Goodwin L."/>
            <person name="Pitluck S."/>
            <person name="Kyrpides N."/>
            <person name="Mavromatis K."/>
            <person name="Pagani I."/>
            <person name="Ivanova N."/>
            <person name="Mikhailova N."/>
            <person name="Lu M."/>
            <person name="Detter J.C."/>
            <person name="Tapia R."/>
            <person name="Han C."/>
            <person name="Land M."/>
            <person name="Hauser L."/>
            <person name="Markowitz V."/>
            <person name="Cheng J.-F."/>
            <person name="Hugenholtz P."/>
            <person name="Woyke T."/>
            <person name="Wu D."/>
            <person name="Spring S."/>
            <person name="Brambilla E."/>
            <person name="Klenk H.-P."/>
            <person name="Eisen J.A."/>
        </authorList>
    </citation>
    <scope>NUCLEOTIDE SEQUENCE [LARGE SCALE GENOMIC DNA]</scope>
    <source>
        <strain>SNP6</strain>
    </source>
</reference>
<feature type="transmembrane region" description="Helical" evidence="1">
    <location>
        <begin position="106"/>
        <end position="134"/>
    </location>
</feature>
<organism evidence="2 3">
    <name type="scientific">Archaeoglobus veneficus (strain DSM 11195 / SNP6)</name>
    <dbReference type="NCBI Taxonomy" id="693661"/>
    <lineage>
        <taxon>Archaea</taxon>
        <taxon>Methanobacteriati</taxon>
        <taxon>Methanobacteriota</taxon>
        <taxon>Archaeoglobi</taxon>
        <taxon>Archaeoglobales</taxon>
        <taxon>Archaeoglobaceae</taxon>
        <taxon>Archaeoglobus</taxon>
    </lineage>
</organism>
<proteinExistence type="predicted"/>
<feature type="transmembrane region" description="Helical" evidence="1">
    <location>
        <begin position="143"/>
        <end position="165"/>
    </location>
</feature>
<dbReference type="Proteomes" id="UP000008136">
    <property type="component" value="Chromosome"/>
</dbReference>
<evidence type="ECO:0000313" key="2">
    <source>
        <dbReference type="EMBL" id="AEA47778.1"/>
    </source>
</evidence>
<accession>F2KQX2</accession>
<protein>
    <submittedName>
        <fullName evidence="2">Uncharacterized protein</fullName>
    </submittedName>
</protein>
<sequence length="230" mass="26244">MRRDNRQARRLIYSDTSIHNTVKYNNSEIAYTGHWNVIAKDNKKCNYFAKIEKVIFYLFKFSTMFHDKVRIVHVLLAIFVILSSVAIVSADVSIPGRESEYMRGKLLVGLLILLIFFAITVCIELVTTFAYLVVRKVTPKKKILLAVLLANAVSYPLFIIALEISLNIMKDYMSWGLASRLSLFPSEAFVILLESAIINKSTEMSLRESVLLSLLINLVSMAFPAYLFFK</sequence>
<dbReference type="STRING" id="693661.Arcve_1782"/>
<dbReference type="EMBL" id="CP002588">
    <property type="protein sequence ID" value="AEA47778.1"/>
    <property type="molecule type" value="Genomic_DNA"/>
</dbReference>
<dbReference type="AlphaFoldDB" id="F2KQX2"/>
<keyword evidence="1" id="KW-0472">Membrane</keyword>
<name>F2KQX2_ARCVS</name>